<dbReference type="EMBL" id="FLRI01000037">
    <property type="protein sequence ID" value="SCA48156.1"/>
    <property type="molecule type" value="Genomic_DNA"/>
</dbReference>
<evidence type="ECO:0000256" key="1">
    <source>
        <dbReference type="SAM" id="Phobius"/>
    </source>
</evidence>
<feature type="signal peptide" evidence="2">
    <location>
        <begin position="1"/>
        <end position="21"/>
    </location>
</feature>
<proteinExistence type="predicted"/>
<dbReference type="OrthoDB" id="389511at2759"/>
<feature type="transmembrane region" description="Helical" evidence="1">
    <location>
        <begin position="285"/>
        <end position="307"/>
    </location>
</feature>
<name>A0A1D3KWD1_PLAOA</name>
<dbReference type="VEuPathDB" id="PlasmoDB:POWCR01_000137500"/>
<keyword evidence="4" id="KW-1185">Reference proteome</keyword>
<keyword evidence="2" id="KW-0732">Signal</keyword>
<dbReference type="AlphaFoldDB" id="A0A1D3KWD1"/>
<sequence length="364" mass="42596">MILYSFFIYIIITNSIVSASSHNNFLKKLLFAKIYKNFNNEYINDSEAIDKCGKVENGLSFPYGDKDLILQFCKILYIMIAKDNGWHNDLDNEIPDDYKMYCLHLKYWLYEKVVNLGPMDLKIEDHFKKWKGKLESEIKNTLKTPCTFNELGWGDINKLRRLYAFALIYYSNLNIFHTQSNIKCKYLDFLGKGLNEYHESINRCAEKNEQDNYCKEFKEFQDIYKLGKIYWRNSTSNTEYVYNEESNDNCPLSIESLENPLRLIYQEKDRLLRLSDEPIISLNNAVISTSSAIGTTVGISAFLLYLYKYTTLGSLFRHRTHKDNTMFLKVGQGTQNFTIPISESEQTNFGNSEYNISYYSVGNT</sequence>
<reference evidence="3 4" key="1">
    <citation type="submission" date="2016-06" db="EMBL/GenBank/DDBJ databases">
        <authorList>
            <consortium name="Pathogen Informatics"/>
        </authorList>
    </citation>
    <scope>NUCLEOTIDE SEQUENCE [LARGE SCALE GENOMIC DNA]</scope>
    <source>
        <strain evidence="3">PocGH01</strain>
    </source>
</reference>
<protein>
    <submittedName>
        <fullName evidence="3">PIR protein</fullName>
    </submittedName>
</protein>
<evidence type="ECO:0000313" key="3">
    <source>
        <dbReference type="EMBL" id="SCA48156.1"/>
    </source>
</evidence>
<evidence type="ECO:0000256" key="2">
    <source>
        <dbReference type="SAM" id="SignalP"/>
    </source>
</evidence>
<keyword evidence="1" id="KW-0812">Transmembrane</keyword>
<evidence type="ECO:0000313" key="4">
    <source>
        <dbReference type="Proteomes" id="UP000242942"/>
    </source>
</evidence>
<gene>
    <name evidence="3" type="primary">PocGH01_00091400</name>
    <name evidence="3" type="ORF">POCGH01_00091400</name>
</gene>
<keyword evidence="1" id="KW-0472">Membrane</keyword>
<feature type="chain" id="PRO_5008917138" evidence="2">
    <location>
        <begin position="22"/>
        <end position="364"/>
    </location>
</feature>
<dbReference type="Proteomes" id="UP000242942">
    <property type="component" value="Unassembled WGS sequence"/>
</dbReference>
<organism evidence="3 4">
    <name type="scientific">Plasmodium ovale</name>
    <name type="common">malaria parasite P. ovale</name>
    <dbReference type="NCBI Taxonomy" id="36330"/>
    <lineage>
        <taxon>Eukaryota</taxon>
        <taxon>Sar</taxon>
        <taxon>Alveolata</taxon>
        <taxon>Apicomplexa</taxon>
        <taxon>Aconoidasida</taxon>
        <taxon>Haemosporida</taxon>
        <taxon>Plasmodiidae</taxon>
        <taxon>Plasmodium</taxon>
        <taxon>Plasmodium (Plasmodium)</taxon>
    </lineage>
</organism>
<keyword evidence="1" id="KW-1133">Transmembrane helix</keyword>
<dbReference type="VEuPathDB" id="PlasmoDB:PocGH01_00091400"/>
<accession>A0A1D3KWD1</accession>